<evidence type="ECO:0000313" key="2">
    <source>
        <dbReference type="Proteomes" id="UP000789901"/>
    </source>
</evidence>
<feature type="non-terminal residue" evidence="1">
    <location>
        <position position="171"/>
    </location>
</feature>
<dbReference type="Proteomes" id="UP000789901">
    <property type="component" value="Unassembled WGS sequence"/>
</dbReference>
<proteinExistence type="predicted"/>
<dbReference type="SUPFAM" id="SSF56112">
    <property type="entry name" value="Protein kinase-like (PK-like)"/>
    <property type="match status" value="1"/>
</dbReference>
<gene>
    <name evidence="1" type="ORF">GMARGA_LOCUS1706</name>
</gene>
<dbReference type="EMBL" id="CAJVQB010000467">
    <property type="protein sequence ID" value="CAG8490734.1"/>
    <property type="molecule type" value="Genomic_DNA"/>
</dbReference>
<dbReference type="SUPFAM" id="SSF57850">
    <property type="entry name" value="RING/U-box"/>
    <property type="match status" value="1"/>
</dbReference>
<evidence type="ECO:0000313" key="1">
    <source>
        <dbReference type="EMBL" id="CAG8490734.1"/>
    </source>
</evidence>
<comment type="caution">
    <text evidence="1">The sequence shown here is derived from an EMBL/GenBank/DDBJ whole genome shotgun (WGS) entry which is preliminary data.</text>
</comment>
<keyword evidence="2" id="KW-1185">Reference proteome</keyword>
<dbReference type="Gene3D" id="1.10.510.10">
    <property type="entry name" value="Transferase(Phosphotransferase) domain 1"/>
    <property type="match status" value="1"/>
</dbReference>
<protein>
    <submittedName>
        <fullName evidence="1">16582_t:CDS:1</fullName>
    </submittedName>
</protein>
<sequence length="171" mass="20185">MRYIPTHVPRLVADLIIQCWNADPDQRPSSKNIVDTLDVWNNEILNNEITEFISQIKEADRITYGNITSHFETHPEAFYVSRQIHSLNTTDFNKHSNHLNNREDNLEDNREDSRSLLIIDLAQCMHCKNFDLCNDCESHCNHDQSHAFVKIKWQINNTIHLPHYDNEFMIL</sequence>
<feature type="non-terminal residue" evidence="1">
    <location>
        <position position="1"/>
    </location>
</feature>
<dbReference type="InterPro" id="IPR011009">
    <property type="entry name" value="Kinase-like_dom_sf"/>
</dbReference>
<organism evidence="1 2">
    <name type="scientific">Gigaspora margarita</name>
    <dbReference type="NCBI Taxonomy" id="4874"/>
    <lineage>
        <taxon>Eukaryota</taxon>
        <taxon>Fungi</taxon>
        <taxon>Fungi incertae sedis</taxon>
        <taxon>Mucoromycota</taxon>
        <taxon>Glomeromycotina</taxon>
        <taxon>Glomeromycetes</taxon>
        <taxon>Diversisporales</taxon>
        <taxon>Gigasporaceae</taxon>
        <taxon>Gigaspora</taxon>
    </lineage>
</organism>
<reference evidence="1 2" key="1">
    <citation type="submission" date="2021-06" db="EMBL/GenBank/DDBJ databases">
        <authorList>
            <person name="Kallberg Y."/>
            <person name="Tangrot J."/>
            <person name="Rosling A."/>
        </authorList>
    </citation>
    <scope>NUCLEOTIDE SEQUENCE [LARGE SCALE GENOMIC DNA]</scope>
    <source>
        <strain evidence="1 2">120-4 pot B 10/14</strain>
    </source>
</reference>
<name>A0ABM8W045_GIGMA</name>
<accession>A0ABM8W045</accession>